<reference evidence="2 3" key="1">
    <citation type="submission" date="2019-04" db="EMBL/GenBank/DDBJ databases">
        <title>Natronomonas sp. F20-122 a newhaloarchaeon isolated from a saline saltern of Isla Bacuta, Huelva, Spain.</title>
        <authorList>
            <person name="Duran-Viseras A."/>
            <person name="Sanchez-Porro C."/>
            <person name="Ventosa A."/>
        </authorList>
    </citation>
    <scope>NUCLEOTIDE SEQUENCE [LARGE SCALE GENOMIC DNA]</scope>
    <source>
        <strain evidence="2 3">F20-122</strain>
    </source>
</reference>
<evidence type="ECO:0000313" key="2">
    <source>
        <dbReference type="EMBL" id="TKR28183.1"/>
    </source>
</evidence>
<organism evidence="2 3">
    <name type="scientific">Natronomonas salsuginis</name>
    <dbReference type="NCBI Taxonomy" id="2217661"/>
    <lineage>
        <taxon>Archaea</taxon>
        <taxon>Methanobacteriati</taxon>
        <taxon>Methanobacteriota</taxon>
        <taxon>Stenosarchaea group</taxon>
        <taxon>Halobacteria</taxon>
        <taxon>Halobacteriales</taxon>
        <taxon>Natronomonadaceae</taxon>
        <taxon>Natronomonas</taxon>
    </lineage>
</organism>
<dbReference type="OrthoDB" id="209680at2157"/>
<dbReference type="AlphaFoldDB" id="A0A4V5ZPK9"/>
<proteinExistence type="predicted"/>
<dbReference type="RefSeq" id="WP_137275483.1">
    <property type="nucleotide sequence ID" value="NZ_QKNX01000001.1"/>
</dbReference>
<dbReference type="Proteomes" id="UP000308037">
    <property type="component" value="Unassembled WGS sequence"/>
</dbReference>
<dbReference type="Pfam" id="PF26408">
    <property type="entry name" value="DUF8106"/>
    <property type="match status" value="1"/>
</dbReference>
<evidence type="ECO:0000313" key="3">
    <source>
        <dbReference type="Proteomes" id="UP000308037"/>
    </source>
</evidence>
<sequence length="70" mass="7554">MTDEPLPPSRDTLSKATLFCLACDRTAPIDDAWSLAKRDGRTDLSCPDCGAVIVSQPDFDADESKRLLAA</sequence>
<accession>A0A4V5ZPK9</accession>
<name>A0A4V5ZPK9_9EURY</name>
<protein>
    <recommendedName>
        <fullName evidence="1">DUF8106 domain-containing protein</fullName>
    </recommendedName>
</protein>
<evidence type="ECO:0000259" key="1">
    <source>
        <dbReference type="Pfam" id="PF26408"/>
    </source>
</evidence>
<keyword evidence="3" id="KW-1185">Reference proteome</keyword>
<gene>
    <name evidence="2" type="ORF">DM868_03640</name>
</gene>
<dbReference type="EMBL" id="QKNX01000001">
    <property type="protein sequence ID" value="TKR28183.1"/>
    <property type="molecule type" value="Genomic_DNA"/>
</dbReference>
<dbReference type="InterPro" id="IPR058419">
    <property type="entry name" value="DUF8106"/>
</dbReference>
<feature type="domain" description="DUF8106" evidence="1">
    <location>
        <begin position="14"/>
        <end position="55"/>
    </location>
</feature>
<comment type="caution">
    <text evidence="2">The sequence shown here is derived from an EMBL/GenBank/DDBJ whole genome shotgun (WGS) entry which is preliminary data.</text>
</comment>